<gene>
    <name evidence="2" type="ORF">AYI68_g7310</name>
</gene>
<dbReference type="EMBL" id="LSSL01005881">
    <property type="protein sequence ID" value="OLY78636.1"/>
    <property type="molecule type" value="Genomic_DNA"/>
</dbReference>
<keyword evidence="3" id="KW-1185">Reference proteome</keyword>
<dbReference type="Proteomes" id="UP000187455">
    <property type="component" value="Unassembled WGS sequence"/>
</dbReference>
<sequence>MVRVSLLVLAIAGLGNATRIGYNVGMHGFNGMDAGGPELMAADPAAVASENSALDAMLASEDAAKAAAAGGGAAAAATPVAAAPQDGSASLLAPIPNGEVQPAPTPVLVGDVVSTEVLVAATTIVQTDNLTEVQVATSLDVGVDTVTAVTTAVAVVVATVDAPTSAA</sequence>
<evidence type="ECO:0000256" key="1">
    <source>
        <dbReference type="SAM" id="SignalP"/>
    </source>
</evidence>
<feature type="chain" id="PRO_5012390078" evidence="1">
    <location>
        <begin position="18"/>
        <end position="167"/>
    </location>
</feature>
<feature type="non-terminal residue" evidence="2">
    <location>
        <position position="167"/>
    </location>
</feature>
<evidence type="ECO:0000313" key="2">
    <source>
        <dbReference type="EMBL" id="OLY78636.1"/>
    </source>
</evidence>
<feature type="signal peptide" evidence="1">
    <location>
        <begin position="1"/>
        <end position="17"/>
    </location>
</feature>
<keyword evidence="1" id="KW-0732">Signal</keyword>
<evidence type="ECO:0000313" key="3">
    <source>
        <dbReference type="Proteomes" id="UP000187455"/>
    </source>
</evidence>
<comment type="caution">
    <text evidence="2">The sequence shown here is derived from an EMBL/GenBank/DDBJ whole genome shotgun (WGS) entry which is preliminary data.</text>
</comment>
<name>A0A1R0GP36_9FUNG</name>
<dbReference type="AlphaFoldDB" id="A0A1R0GP36"/>
<accession>A0A1R0GP36</accession>
<organism evidence="2 3">
    <name type="scientific">Smittium mucronatum</name>
    <dbReference type="NCBI Taxonomy" id="133383"/>
    <lineage>
        <taxon>Eukaryota</taxon>
        <taxon>Fungi</taxon>
        <taxon>Fungi incertae sedis</taxon>
        <taxon>Zoopagomycota</taxon>
        <taxon>Kickxellomycotina</taxon>
        <taxon>Harpellomycetes</taxon>
        <taxon>Harpellales</taxon>
        <taxon>Legeriomycetaceae</taxon>
        <taxon>Smittium</taxon>
    </lineage>
</organism>
<reference evidence="2 3" key="1">
    <citation type="journal article" date="2016" name="Mol. Biol. Evol.">
        <title>Genome-Wide Survey of Gut Fungi (Harpellales) Reveals the First Horizontally Transferred Ubiquitin Gene from a Mosquito Host.</title>
        <authorList>
            <person name="Wang Y."/>
            <person name="White M.M."/>
            <person name="Kvist S."/>
            <person name="Moncalvo J.M."/>
        </authorList>
    </citation>
    <scope>NUCLEOTIDE SEQUENCE [LARGE SCALE GENOMIC DNA]</scope>
    <source>
        <strain evidence="2 3">ALG-7-W6</strain>
    </source>
</reference>
<protein>
    <submittedName>
        <fullName evidence="2">Uncharacterized protein</fullName>
    </submittedName>
</protein>
<proteinExistence type="predicted"/>